<dbReference type="Pfam" id="PF00263">
    <property type="entry name" value="Secretin"/>
    <property type="match status" value="1"/>
</dbReference>
<evidence type="ECO:0000256" key="1">
    <source>
        <dbReference type="ARBA" id="ARBA00004370"/>
    </source>
</evidence>
<dbReference type="InterPro" id="IPR050810">
    <property type="entry name" value="Bact_Secretion_Sys_Channel"/>
</dbReference>
<sequence>MRWFLRVCLFLFFLFISVISYASDKPALVNIGTNNQDTYDELTLTFSGPIDLNSVSEERLNYPDCIKFTFKNVNLSLKPGQKIFADLTKIDYLSYYVIPEGVELYAYLRDPDTSVSIQKTADNVLELKFQSKEVSKSEQINSSKNENMESKSSNQNVSSSESVNSLDSGLYPRGFNLSSFKSQSNNTQNENSNNYQTDNSPMISYMAFKGADIRDVLATLARLGGYNLIAADSVKGSVTVDLKNISVDDAIKLVTKINNFSMQKVGNVLVIGTDKDLSNFGVIRVYKLYNVGNKTIIETSSSATAGGSSGGGASGLTINKVTTMRQGVDVAKLIAEGIGASFSSTKIASSSGGGETTSTSNTSNSSGKVLYDDRTNTITVIAPEDKQKIAQELLQNLDKPLKQIEVQVMVIELDNQGIKQLGIQWPNNVQVSGSVTGTRTYGTSKSKSSVYTGTISNITASLYAQLNNNNAKILSDPRILALDGQDSYVFAGDKLYIPQVSSATGGNVTYTTNEYDVGVLLKITPFIGENGEITIHVTPSVSAFNGDVTQLQINQPFTTTIREADVTARVKDGQTFYIGGLINDQERKQTISVPGLGNMPLLGPMFRYDYTMKSRTEVIFLLTPHIVKNS</sequence>
<comment type="similarity">
    <text evidence="4">Belongs to the bacterial secretin family.</text>
</comment>
<feature type="signal peptide" evidence="7">
    <location>
        <begin position="1"/>
        <end position="22"/>
    </location>
</feature>
<feature type="chain" id="PRO_5015318635" evidence="7">
    <location>
        <begin position="23"/>
        <end position="630"/>
    </location>
</feature>
<dbReference type="Gene3D" id="3.30.1370.130">
    <property type="match status" value="1"/>
</dbReference>
<reference evidence="10 11" key="1">
    <citation type="submission" date="2017-04" db="EMBL/GenBank/DDBJ databases">
        <title>Genomic insights into metabolism of Thermodesulfobium acidiphilum.</title>
        <authorList>
            <person name="Toshchakov S.V."/>
            <person name="Frolov E.N."/>
            <person name="Kublanov I.V."/>
            <person name="Samarov N.I."/>
            <person name="Novikov A."/>
            <person name="Lebedinsky A.V."/>
            <person name="Bonch-Osmolovskaya E.A."/>
            <person name="Chernyh N.A."/>
        </authorList>
    </citation>
    <scope>NUCLEOTIDE SEQUENCE [LARGE SCALE GENOMIC DNA]</scope>
    <source>
        <strain evidence="10 11">3127-1</strain>
    </source>
</reference>
<accession>A0A2R4VZE7</accession>
<evidence type="ECO:0000256" key="3">
    <source>
        <dbReference type="ARBA" id="ARBA00023136"/>
    </source>
</evidence>
<keyword evidence="3" id="KW-0472">Membrane</keyword>
<feature type="domain" description="NolW-like" evidence="9">
    <location>
        <begin position="239"/>
        <end position="403"/>
    </location>
</feature>
<protein>
    <submittedName>
        <fullName evidence="10">Type IV pilus assembly protein PilQ</fullName>
    </submittedName>
</protein>
<feature type="domain" description="Type II/III secretion system secretin-like" evidence="8">
    <location>
        <begin position="467"/>
        <end position="628"/>
    </location>
</feature>
<evidence type="ECO:0000256" key="4">
    <source>
        <dbReference type="RuleBase" id="RU004003"/>
    </source>
</evidence>
<dbReference type="GO" id="GO:0015627">
    <property type="term" value="C:type II protein secretion system complex"/>
    <property type="evidence" value="ECO:0007669"/>
    <property type="project" value="TreeGrafter"/>
</dbReference>
<dbReference type="InterPro" id="IPR038591">
    <property type="entry name" value="NolW-like_sf"/>
</dbReference>
<dbReference type="Proteomes" id="UP000244792">
    <property type="component" value="Chromosome"/>
</dbReference>
<evidence type="ECO:0000256" key="6">
    <source>
        <dbReference type="SAM" id="MobiDB-lite"/>
    </source>
</evidence>
<dbReference type="RefSeq" id="WP_199919868.1">
    <property type="nucleotide sequence ID" value="NZ_CP020921.1"/>
</dbReference>
<evidence type="ECO:0000259" key="9">
    <source>
        <dbReference type="Pfam" id="PF03958"/>
    </source>
</evidence>
<evidence type="ECO:0000259" key="8">
    <source>
        <dbReference type="Pfam" id="PF00263"/>
    </source>
</evidence>
<dbReference type="InterPro" id="IPR004846">
    <property type="entry name" value="T2SS/T3SS_dom"/>
</dbReference>
<dbReference type="InterPro" id="IPR001775">
    <property type="entry name" value="GspD/PilQ"/>
</dbReference>
<feature type="region of interest" description="Disordered" evidence="6">
    <location>
        <begin position="136"/>
        <end position="165"/>
    </location>
</feature>
<dbReference type="GO" id="GO:0009306">
    <property type="term" value="P:protein secretion"/>
    <property type="evidence" value="ECO:0007669"/>
    <property type="project" value="InterPro"/>
</dbReference>
<evidence type="ECO:0000256" key="7">
    <source>
        <dbReference type="SAM" id="SignalP"/>
    </source>
</evidence>
<dbReference type="KEGG" id="taci:TDSAC_0541"/>
<feature type="region of interest" description="Disordered" evidence="6">
    <location>
        <begin position="345"/>
        <end position="369"/>
    </location>
</feature>
<evidence type="ECO:0000313" key="10">
    <source>
        <dbReference type="EMBL" id="AWB09915.1"/>
    </source>
</evidence>
<evidence type="ECO:0000313" key="11">
    <source>
        <dbReference type="Proteomes" id="UP000244792"/>
    </source>
</evidence>
<organism evidence="10 11">
    <name type="scientific">Thermodesulfobium acidiphilum</name>
    <dbReference type="NCBI Taxonomy" id="1794699"/>
    <lineage>
        <taxon>Bacteria</taxon>
        <taxon>Pseudomonadati</taxon>
        <taxon>Thermodesulfobiota</taxon>
        <taxon>Thermodesulfobiia</taxon>
        <taxon>Thermodesulfobiales</taxon>
        <taxon>Thermodesulfobiaceae</taxon>
        <taxon>Thermodesulfobium</taxon>
    </lineage>
</organism>
<dbReference type="Pfam" id="PF03958">
    <property type="entry name" value="Secretin_N"/>
    <property type="match status" value="1"/>
</dbReference>
<name>A0A2R4VZE7_THEAF</name>
<dbReference type="InterPro" id="IPR005644">
    <property type="entry name" value="NolW-like"/>
</dbReference>
<gene>
    <name evidence="10" type="ORF">TDSAC_0541</name>
</gene>
<dbReference type="GO" id="GO:0009279">
    <property type="term" value="C:cell outer membrane"/>
    <property type="evidence" value="ECO:0007669"/>
    <property type="project" value="UniProtKB-SubCell"/>
</dbReference>
<proteinExistence type="inferred from homology"/>
<keyword evidence="2 7" id="KW-0732">Signal</keyword>
<keyword evidence="11" id="KW-1185">Reference proteome</keyword>
<feature type="compositionally biased region" description="Low complexity" evidence="6">
    <location>
        <begin position="141"/>
        <end position="165"/>
    </location>
</feature>
<evidence type="ECO:0000256" key="2">
    <source>
        <dbReference type="ARBA" id="ARBA00022729"/>
    </source>
</evidence>
<dbReference type="Gene3D" id="3.30.1370.120">
    <property type="match status" value="1"/>
</dbReference>
<dbReference type="PRINTS" id="PR00811">
    <property type="entry name" value="BCTERIALGSPD"/>
</dbReference>
<evidence type="ECO:0000256" key="5">
    <source>
        <dbReference type="RuleBase" id="RU004004"/>
    </source>
</evidence>
<dbReference type="EMBL" id="CP020921">
    <property type="protein sequence ID" value="AWB09915.1"/>
    <property type="molecule type" value="Genomic_DNA"/>
</dbReference>
<keyword evidence="5" id="KW-0813">Transport</keyword>
<feature type="compositionally biased region" description="Low complexity" evidence="6">
    <location>
        <begin position="345"/>
        <end position="367"/>
    </location>
</feature>
<comment type="subcellular location">
    <subcellularLocation>
        <location evidence="5">Cell outer membrane</location>
    </subcellularLocation>
    <subcellularLocation>
        <location evidence="1">Membrane</location>
    </subcellularLocation>
</comment>
<dbReference type="AlphaFoldDB" id="A0A2R4VZE7"/>
<dbReference type="PANTHER" id="PTHR30332">
    <property type="entry name" value="PROBABLE GENERAL SECRETION PATHWAY PROTEIN D"/>
    <property type="match status" value="1"/>
</dbReference>
<dbReference type="PANTHER" id="PTHR30332:SF17">
    <property type="entry name" value="TYPE IV PILIATION SYSTEM PROTEIN DR_0774-RELATED"/>
    <property type="match status" value="1"/>
</dbReference>